<organism evidence="1 2">
    <name type="scientific">Meloidogyne graminicola</name>
    <dbReference type="NCBI Taxonomy" id="189291"/>
    <lineage>
        <taxon>Eukaryota</taxon>
        <taxon>Metazoa</taxon>
        <taxon>Ecdysozoa</taxon>
        <taxon>Nematoda</taxon>
        <taxon>Chromadorea</taxon>
        <taxon>Rhabditida</taxon>
        <taxon>Tylenchina</taxon>
        <taxon>Tylenchomorpha</taxon>
        <taxon>Tylenchoidea</taxon>
        <taxon>Meloidogynidae</taxon>
        <taxon>Meloidogyninae</taxon>
        <taxon>Meloidogyne</taxon>
    </lineage>
</organism>
<dbReference type="AlphaFoldDB" id="A0A8T0A4Q3"/>
<keyword evidence="2" id="KW-1185">Reference proteome</keyword>
<proteinExistence type="predicted"/>
<name>A0A8T0A4Q3_9BILA</name>
<gene>
    <name evidence="1" type="ORF">Mgra_00000114</name>
</gene>
<comment type="caution">
    <text evidence="1">The sequence shown here is derived from an EMBL/GenBank/DDBJ whole genome shotgun (WGS) entry which is preliminary data.</text>
</comment>
<evidence type="ECO:0000313" key="2">
    <source>
        <dbReference type="Proteomes" id="UP000605970"/>
    </source>
</evidence>
<dbReference type="OrthoDB" id="5886341at2759"/>
<protein>
    <submittedName>
        <fullName evidence="1">RRM domain-containing protein</fullName>
    </submittedName>
</protein>
<dbReference type="Proteomes" id="UP000605970">
    <property type="component" value="Unassembled WGS sequence"/>
</dbReference>
<evidence type="ECO:0000313" key="1">
    <source>
        <dbReference type="EMBL" id="KAF7640286.1"/>
    </source>
</evidence>
<sequence length="161" mass="18570">MFSVQIQKRLLEQMTFTIEGHNVELRIPSNRIFISRVPDETQPNELIQFVDSEIKKFDQSGYCVDVYFPSPFNQFAFCTVGGKKVFAKLAIKADYSFKNSSISISTCCDNSELDADNLLEQKIKEFVERNDYARIRSLQNISSEVKSMLQILAKMKKCLFI</sequence>
<accession>A0A8T0A4Q3</accession>
<dbReference type="EMBL" id="JABEBT010000001">
    <property type="protein sequence ID" value="KAF7640286.1"/>
    <property type="molecule type" value="Genomic_DNA"/>
</dbReference>
<reference evidence="1" key="1">
    <citation type="journal article" date="2020" name="Ecol. Evol.">
        <title>Genome structure and content of the rice root-knot nematode (Meloidogyne graminicola).</title>
        <authorList>
            <person name="Phan N.T."/>
            <person name="Danchin E.G.J."/>
            <person name="Klopp C."/>
            <person name="Perfus-Barbeoch L."/>
            <person name="Kozlowski D.K."/>
            <person name="Koutsovoulos G.D."/>
            <person name="Lopez-Roques C."/>
            <person name="Bouchez O."/>
            <person name="Zahm M."/>
            <person name="Besnard G."/>
            <person name="Bellafiore S."/>
        </authorList>
    </citation>
    <scope>NUCLEOTIDE SEQUENCE</scope>
    <source>
        <strain evidence="1">VN-18</strain>
    </source>
</reference>